<accession>A0A5B7H681</accession>
<proteinExistence type="predicted"/>
<dbReference type="AlphaFoldDB" id="A0A5B7H681"/>
<dbReference type="Proteomes" id="UP000324222">
    <property type="component" value="Unassembled WGS sequence"/>
</dbReference>
<evidence type="ECO:0000313" key="1">
    <source>
        <dbReference type="EMBL" id="MPC65095.1"/>
    </source>
</evidence>
<reference evidence="1 2" key="1">
    <citation type="submission" date="2019-05" db="EMBL/GenBank/DDBJ databases">
        <title>Another draft genome of Portunus trituberculatus and its Hox gene families provides insights of decapod evolution.</title>
        <authorList>
            <person name="Jeong J.-H."/>
            <person name="Song I."/>
            <person name="Kim S."/>
            <person name="Choi T."/>
            <person name="Kim D."/>
            <person name="Ryu S."/>
            <person name="Kim W."/>
        </authorList>
    </citation>
    <scope>NUCLEOTIDE SEQUENCE [LARGE SCALE GENOMIC DNA]</scope>
    <source>
        <tissue evidence="1">Muscle</tissue>
    </source>
</reference>
<protein>
    <submittedName>
        <fullName evidence="1">Uncharacterized protein</fullName>
    </submittedName>
</protein>
<gene>
    <name evidence="1" type="ORF">E2C01_059221</name>
</gene>
<comment type="caution">
    <text evidence="1">The sequence shown here is derived from an EMBL/GenBank/DDBJ whole genome shotgun (WGS) entry which is preliminary data.</text>
</comment>
<evidence type="ECO:0000313" key="2">
    <source>
        <dbReference type="Proteomes" id="UP000324222"/>
    </source>
</evidence>
<dbReference type="EMBL" id="VSRR010022920">
    <property type="protein sequence ID" value="MPC65095.1"/>
    <property type="molecule type" value="Genomic_DNA"/>
</dbReference>
<sequence length="40" mass="4066">MAHIWLSCSSAKVTRCTASSGAPPLSTLAGLLTSTMILST</sequence>
<keyword evidence="2" id="KW-1185">Reference proteome</keyword>
<organism evidence="1 2">
    <name type="scientific">Portunus trituberculatus</name>
    <name type="common">Swimming crab</name>
    <name type="synonym">Neptunus trituberculatus</name>
    <dbReference type="NCBI Taxonomy" id="210409"/>
    <lineage>
        <taxon>Eukaryota</taxon>
        <taxon>Metazoa</taxon>
        <taxon>Ecdysozoa</taxon>
        <taxon>Arthropoda</taxon>
        <taxon>Crustacea</taxon>
        <taxon>Multicrustacea</taxon>
        <taxon>Malacostraca</taxon>
        <taxon>Eumalacostraca</taxon>
        <taxon>Eucarida</taxon>
        <taxon>Decapoda</taxon>
        <taxon>Pleocyemata</taxon>
        <taxon>Brachyura</taxon>
        <taxon>Eubrachyura</taxon>
        <taxon>Portunoidea</taxon>
        <taxon>Portunidae</taxon>
        <taxon>Portuninae</taxon>
        <taxon>Portunus</taxon>
    </lineage>
</organism>
<name>A0A5B7H681_PORTR</name>